<organism evidence="2 3">
    <name type="scientific">Candidatus Nucleicultrix amoebiphila FS5</name>
    <dbReference type="NCBI Taxonomy" id="1414854"/>
    <lineage>
        <taxon>Bacteria</taxon>
        <taxon>Pseudomonadati</taxon>
        <taxon>Pseudomonadota</taxon>
        <taxon>Alphaproteobacteria</taxon>
        <taxon>Holosporales</taxon>
        <taxon>Candidatus Nucleicultricaceae</taxon>
        <taxon>Candidatus Nucleicultrix</taxon>
    </lineage>
</organism>
<dbReference type="InterPro" id="IPR022496">
    <property type="entry name" value="T6A_TsaB"/>
</dbReference>
<dbReference type="SUPFAM" id="SSF53067">
    <property type="entry name" value="Actin-like ATPase domain"/>
    <property type="match status" value="1"/>
</dbReference>
<dbReference type="InterPro" id="IPR000905">
    <property type="entry name" value="Gcp-like_dom"/>
</dbReference>
<gene>
    <name evidence="2" type="ORF">GQ61_03340</name>
</gene>
<sequence length="218" mass="24025">MTILAFETANFGASVALSNAQKILACDETLEERGQDGSLIPTILSIMHKSNVNFQDLRAIITTTGPGSFTGLRVGLTVAKGFSFCLRVPVLGISSLEWVAFSVFRKYGPLPSKLLIVLESRREDLFVQLFDSHAQVIKKAVNIKKSDLDQYLEGEKVLFAGNGAHHWAQNSEVMLNIHPHALDLAFQAEKILETQTTQNYPLSAFYLRSADVTLASIK</sequence>
<dbReference type="GO" id="GO:0002949">
    <property type="term" value="P:tRNA threonylcarbamoyladenosine modification"/>
    <property type="evidence" value="ECO:0007669"/>
    <property type="project" value="InterPro"/>
</dbReference>
<dbReference type="OrthoDB" id="9809995at2"/>
<dbReference type="Proteomes" id="UP000237351">
    <property type="component" value="Chromosome"/>
</dbReference>
<dbReference type="STRING" id="1414854.GQ61_03340"/>
<name>A0A1W6N3U0_9PROT</name>
<evidence type="ECO:0000259" key="1">
    <source>
        <dbReference type="Pfam" id="PF00814"/>
    </source>
</evidence>
<accession>A0A1W6N3U0</accession>
<dbReference type="Pfam" id="PF00814">
    <property type="entry name" value="TsaD"/>
    <property type="match status" value="1"/>
</dbReference>
<evidence type="ECO:0000313" key="2">
    <source>
        <dbReference type="EMBL" id="ARN84513.1"/>
    </source>
</evidence>
<dbReference type="NCBIfam" id="TIGR03725">
    <property type="entry name" value="T6A_YeaZ"/>
    <property type="match status" value="1"/>
</dbReference>
<dbReference type="AlphaFoldDB" id="A0A1W6N3U0"/>
<dbReference type="EMBL" id="CP008743">
    <property type="protein sequence ID" value="ARN84513.1"/>
    <property type="molecule type" value="Genomic_DNA"/>
</dbReference>
<proteinExistence type="predicted"/>
<dbReference type="KEGG" id="naf:GQ61_03340"/>
<protein>
    <recommendedName>
        <fullName evidence="1">Gcp-like domain-containing protein</fullName>
    </recommendedName>
</protein>
<reference evidence="2 3" key="1">
    <citation type="submission" date="2014-06" db="EMBL/GenBank/DDBJ databases">
        <title>The genome of the endonuclear symbiont Nucleicultrix amoebiphila.</title>
        <authorList>
            <person name="Schulz F."/>
            <person name="Horn M."/>
        </authorList>
    </citation>
    <scope>NUCLEOTIDE SEQUENCE [LARGE SCALE GENOMIC DNA]</scope>
    <source>
        <strain evidence="2 3">FS5</strain>
    </source>
</reference>
<dbReference type="Gene3D" id="3.30.420.40">
    <property type="match status" value="2"/>
</dbReference>
<keyword evidence="3" id="KW-1185">Reference proteome</keyword>
<dbReference type="InterPro" id="IPR043129">
    <property type="entry name" value="ATPase_NBD"/>
</dbReference>
<feature type="domain" description="Gcp-like" evidence="1">
    <location>
        <begin position="38"/>
        <end position="143"/>
    </location>
</feature>
<evidence type="ECO:0000313" key="3">
    <source>
        <dbReference type="Proteomes" id="UP000237351"/>
    </source>
</evidence>
<dbReference type="RefSeq" id="WP_085783936.1">
    <property type="nucleotide sequence ID" value="NZ_CP008743.1"/>
</dbReference>